<accession>A0AAW2FGC6</accession>
<proteinExistence type="predicted"/>
<sequence>MYLVCLGNMKKLLEYWLYGAKVKNSQNAKSPRGPPPQFRLSNPPPQFRPSRPPPQLLPARPPSVQQSNPAPGLMGANCAGLILSDPPGSDDPFTRVKLPTEEIIDVSVLAVWKNRKFRAHTSNGKWVPRFDTNGTLRTCRRMNSQEGC</sequence>
<feature type="compositionally biased region" description="Pro residues" evidence="1">
    <location>
        <begin position="32"/>
        <end position="61"/>
    </location>
</feature>
<reference evidence="2 3" key="1">
    <citation type="submission" date="2023-03" db="EMBL/GenBank/DDBJ databases">
        <title>High recombination rates correlate with genetic variation in Cardiocondyla obscurior ants.</title>
        <authorList>
            <person name="Errbii M."/>
        </authorList>
    </citation>
    <scope>NUCLEOTIDE SEQUENCE [LARGE SCALE GENOMIC DNA]</scope>
    <source>
        <strain evidence="2">Alpha-2009</strain>
        <tissue evidence="2">Whole body</tissue>
    </source>
</reference>
<dbReference type="EMBL" id="JADYXP020000010">
    <property type="protein sequence ID" value="KAL0114883.1"/>
    <property type="molecule type" value="Genomic_DNA"/>
</dbReference>
<protein>
    <submittedName>
        <fullName evidence="2">Uncharacterized protein</fullName>
    </submittedName>
</protein>
<evidence type="ECO:0000313" key="3">
    <source>
        <dbReference type="Proteomes" id="UP001430953"/>
    </source>
</evidence>
<keyword evidence="3" id="KW-1185">Reference proteome</keyword>
<organism evidence="2 3">
    <name type="scientific">Cardiocondyla obscurior</name>
    <dbReference type="NCBI Taxonomy" id="286306"/>
    <lineage>
        <taxon>Eukaryota</taxon>
        <taxon>Metazoa</taxon>
        <taxon>Ecdysozoa</taxon>
        <taxon>Arthropoda</taxon>
        <taxon>Hexapoda</taxon>
        <taxon>Insecta</taxon>
        <taxon>Pterygota</taxon>
        <taxon>Neoptera</taxon>
        <taxon>Endopterygota</taxon>
        <taxon>Hymenoptera</taxon>
        <taxon>Apocrita</taxon>
        <taxon>Aculeata</taxon>
        <taxon>Formicoidea</taxon>
        <taxon>Formicidae</taxon>
        <taxon>Myrmicinae</taxon>
        <taxon>Cardiocondyla</taxon>
    </lineage>
</organism>
<name>A0AAW2FGC6_9HYME</name>
<evidence type="ECO:0000313" key="2">
    <source>
        <dbReference type="EMBL" id="KAL0114883.1"/>
    </source>
</evidence>
<dbReference type="AlphaFoldDB" id="A0AAW2FGC6"/>
<dbReference type="Proteomes" id="UP001430953">
    <property type="component" value="Unassembled WGS sequence"/>
</dbReference>
<comment type="caution">
    <text evidence="2">The sequence shown here is derived from an EMBL/GenBank/DDBJ whole genome shotgun (WGS) entry which is preliminary data.</text>
</comment>
<evidence type="ECO:0000256" key="1">
    <source>
        <dbReference type="SAM" id="MobiDB-lite"/>
    </source>
</evidence>
<feature type="region of interest" description="Disordered" evidence="1">
    <location>
        <begin position="25"/>
        <end position="81"/>
    </location>
</feature>
<gene>
    <name evidence="2" type="ORF">PUN28_010423</name>
</gene>